<gene>
    <name evidence="1" type="ORF">FTOL_02145</name>
</gene>
<dbReference type="Proteomes" id="UP001187734">
    <property type="component" value="Unassembled WGS sequence"/>
</dbReference>
<comment type="caution">
    <text evidence="1">The sequence shown here is derived from an EMBL/GenBank/DDBJ whole genome shotgun (WGS) entry which is preliminary data.</text>
</comment>
<proteinExistence type="predicted"/>
<dbReference type="EMBL" id="ONZP01000061">
    <property type="protein sequence ID" value="SPJ72417.1"/>
    <property type="molecule type" value="Genomic_DNA"/>
</dbReference>
<reference evidence="1" key="1">
    <citation type="submission" date="2018-03" db="EMBL/GenBank/DDBJ databases">
        <authorList>
            <person name="Guldener U."/>
        </authorList>
    </citation>
    <scope>NUCLEOTIDE SEQUENCE</scope>
</reference>
<evidence type="ECO:0000313" key="1">
    <source>
        <dbReference type="EMBL" id="SPJ72417.1"/>
    </source>
</evidence>
<sequence>MYLRDPGSRTIPVHELLCTLQPPEVLHLIAFFGGWNCRAHTPLPPVLSLYARRISRGKTDLSGVMPRLAYISVRRSTARDGALPAPNKQERGFQGVDPRRANFLCDVWDELN</sequence>
<dbReference type="AlphaFoldDB" id="A0AAE8M1G8"/>
<protein>
    <submittedName>
        <fullName evidence="1">Uncharacterized protein</fullName>
    </submittedName>
</protein>
<evidence type="ECO:0000313" key="2">
    <source>
        <dbReference type="Proteomes" id="UP001187734"/>
    </source>
</evidence>
<name>A0AAE8M1G8_9HYPO</name>
<organism evidence="1 2">
    <name type="scientific">Fusarium torulosum</name>
    <dbReference type="NCBI Taxonomy" id="33205"/>
    <lineage>
        <taxon>Eukaryota</taxon>
        <taxon>Fungi</taxon>
        <taxon>Dikarya</taxon>
        <taxon>Ascomycota</taxon>
        <taxon>Pezizomycotina</taxon>
        <taxon>Sordariomycetes</taxon>
        <taxon>Hypocreomycetidae</taxon>
        <taxon>Hypocreales</taxon>
        <taxon>Nectriaceae</taxon>
        <taxon>Fusarium</taxon>
    </lineage>
</organism>
<accession>A0AAE8M1G8</accession>
<keyword evidence="2" id="KW-1185">Reference proteome</keyword>